<gene>
    <name evidence="2" type="ORF">PKOR_07045</name>
</gene>
<feature type="domain" description="RelA/SpoT" evidence="1">
    <location>
        <begin position="72"/>
        <end position="213"/>
    </location>
</feature>
<dbReference type="InterPro" id="IPR007685">
    <property type="entry name" value="RelA_SpoT"/>
</dbReference>
<dbReference type="AlphaFoldDB" id="A0A0E3UWR0"/>
<name>A0A0E3UWR0_9BACT</name>
<evidence type="ECO:0000259" key="1">
    <source>
        <dbReference type="SMART" id="SM00954"/>
    </source>
</evidence>
<evidence type="ECO:0000313" key="3">
    <source>
        <dbReference type="Proteomes" id="UP000033109"/>
    </source>
</evidence>
<dbReference type="EMBL" id="CP009621">
    <property type="protein sequence ID" value="AKD02926.1"/>
    <property type="molecule type" value="Genomic_DNA"/>
</dbReference>
<dbReference type="RefSeq" id="WP_046309944.1">
    <property type="nucleotide sequence ID" value="NZ_CBCSCY010000001.1"/>
</dbReference>
<sequence>MLQYSKANTASLPFILDLLGTSEQALHVQRLEPKELLAIYNDYTSRQRELQDIAVFMANMLTKVEGVHSVKYRLKDPLHLLQKIIRKKKEYPERHFTSSSYLNLINDLIGLRVLHLYKESWVNTSRYIQQVWQLKRPPYAYIRGNEDNAHLQAFASHGCKIMSHPSGYKAVHFVIATQPCKQRYFAEVQLRTLFEDGWSEVDHNIRYPNHKTDELLHYLLQLLNKLTSHADELASLIRELALEIGKEPSFNSSSHFDERHRKLVWIQQSIAKLPIMEAEKQKLQEYIVKVLK</sequence>
<protein>
    <recommendedName>
        <fullName evidence="1">RelA/SpoT domain-containing protein</fullName>
    </recommendedName>
</protein>
<dbReference type="SMART" id="SM00954">
    <property type="entry name" value="RelA_SpoT"/>
    <property type="match status" value="1"/>
</dbReference>
<dbReference type="Proteomes" id="UP000033109">
    <property type="component" value="Chromosome"/>
</dbReference>
<accession>A0A0E3UWR0</accession>
<dbReference type="OrthoDB" id="9801824at2"/>
<evidence type="ECO:0000313" key="2">
    <source>
        <dbReference type="EMBL" id="AKD02926.1"/>
    </source>
</evidence>
<dbReference type="Pfam" id="PF04607">
    <property type="entry name" value="RelA_SpoT"/>
    <property type="match status" value="1"/>
</dbReference>
<dbReference type="Gene3D" id="3.30.460.10">
    <property type="entry name" value="Beta Polymerase, domain 2"/>
    <property type="match status" value="1"/>
</dbReference>
<dbReference type="GO" id="GO:0015969">
    <property type="term" value="P:guanosine tetraphosphate metabolic process"/>
    <property type="evidence" value="ECO:0007669"/>
    <property type="project" value="InterPro"/>
</dbReference>
<reference evidence="2 3" key="1">
    <citation type="journal article" date="2015" name="Sci. Rep.">
        <title>Unraveling adaptation of Pontibacter korlensis to radiation and infertility in desert through complete genome and comparative transcriptomic analysis.</title>
        <authorList>
            <person name="Dai J."/>
            <person name="Dai W."/>
            <person name="Qiu C."/>
            <person name="Yang Z."/>
            <person name="Zhang Y."/>
            <person name="Zhou M."/>
            <person name="Zhang L."/>
            <person name="Fang C."/>
            <person name="Gao Q."/>
            <person name="Yang Q."/>
            <person name="Li X."/>
            <person name="Wang Z."/>
            <person name="Wang Z."/>
            <person name="Jia Z."/>
            <person name="Chen X."/>
        </authorList>
    </citation>
    <scope>NUCLEOTIDE SEQUENCE [LARGE SCALE GENOMIC DNA]</scope>
    <source>
        <strain evidence="2 3">X14-1T</strain>
    </source>
</reference>
<keyword evidence="3" id="KW-1185">Reference proteome</keyword>
<dbReference type="PANTHER" id="PTHR41773">
    <property type="entry name" value="GTP PYROPHOSPHATASE-RELATED"/>
    <property type="match status" value="1"/>
</dbReference>
<dbReference type="HOGENOM" id="CLU_049162_1_1_10"/>
<dbReference type="PANTHER" id="PTHR41773:SF1">
    <property type="entry name" value="RELA_SPOT DOMAIN-CONTAINING PROTEIN"/>
    <property type="match status" value="1"/>
</dbReference>
<dbReference type="STRING" id="400092.PKOR_07045"/>
<proteinExistence type="predicted"/>
<dbReference type="SUPFAM" id="SSF81301">
    <property type="entry name" value="Nucleotidyltransferase"/>
    <property type="match status" value="1"/>
</dbReference>
<dbReference type="KEGG" id="pko:PKOR_07045"/>
<dbReference type="InterPro" id="IPR043519">
    <property type="entry name" value="NT_sf"/>
</dbReference>
<dbReference type="PATRIC" id="fig|400092.3.peg.1566"/>
<dbReference type="CDD" id="cd05399">
    <property type="entry name" value="NT_Rel-Spo_like"/>
    <property type="match status" value="1"/>
</dbReference>
<organism evidence="2 3">
    <name type="scientific">Pontibacter korlensis</name>
    <dbReference type="NCBI Taxonomy" id="400092"/>
    <lineage>
        <taxon>Bacteria</taxon>
        <taxon>Pseudomonadati</taxon>
        <taxon>Bacteroidota</taxon>
        <taxon>Cytophagia</taxon>
        <taxon>Cytophagales</taxon>
        <taxon>Hymenobacteraceae</taxon>
        <taxon>Pontibacter</taxon>
    </lineage>
</organism>